<name>A0A931F7A9_9FIRM</name>
<keyword evidence="2" id="KW-1185">Reference proteome</keyword>
<dbReference type="RefSeq" id="WP_270454763.1">
    <property type="nucleotide sequence ID" value="NZ_JADPIE010000007.1"/>
</dbReference>
<evidence type="ECO:0000313" key="1">
    <source>
        <dbReference type="EMBL" id="MBF8437755.1"/>
    </source>
</evidence>
<dbReference type="Proteomes" id="UP000621436">
    <property type="component" value="Unassembled WGS sequence"/>
</dbReference>
<sequence>MNIEEKNQLELDEIEDSKSEYKLMLMQLTKEELTETRKAWGFSGLSQLNKEELVDELVELIPEALDSWIYQLDYDVYLPLKTLANYDDGFYLLDQSKTGMALTTALHDFGLVCAFWKGDDIEVYMPHLISSKVREVFRNDPEIENKIKFNTDINKISLGILIYYGIVEIDDIISKINQLDNYNISKDKYMKVLNAYTKTIGMIVFHEDKLRLNMVESPELIIEERLKRPDISTYQVDFDEIKYAYENLYPKPDEKVQEFMDFLCDQVDLKGKDFQTVMVIIYFELNNMTDIDVVRSNISDFVGLNRTGKTYKEYKKLFKEMAWNLHYWTLKARTPADLQSLAPGKEIEKDKVVSLAAYKFKKEI</sequence>
<evidence type="ECO:0000313" key="2">
    <source>
        <dbReference type="Proteomes" id="UP000621436"/>
    </source>
</evidence>
<accession>A0A931F7A9</accession>
<dbReference type="AlphaFoldDB" id="A0A931F7A9"/>
<organism evidence="1 2">
    <name type="scientific">Halonatronomonas betaini</name>
    <dbReference type="NCBI Taxonomy" id="2778430"/>
    <lineage>
        <taxon>Bacteria</taxon>
        <taxon>Bacillati</taxon>
        <taxon>Bacillota</taxon>
        <taxon>Clostridia</taxon>
        <taxon>Halanaerobiales</taxon>
        <taxon>Halarsenatibacteraceae</taxon>
        <taxon>Halonatronomonas</taxon>
    </lineage>
</organism>
<comment type="caution">
    <text evidence="1">The sequence shown here is derived from an EMBL/GenBank/DDBJ whole genome shotgun (WGS) entry which is preliminary data.</text>
</comment>
<proteinExistence type="predicted"/>
<reference evidence="1" key="1">
    <citation type="submission" date="2020-11" db="EMBL/GenBank/DDBJ databases">
        <title>Halonatronomonas betainensis gen. nov., sp. nov. a novel haloalkaliphilic representative of the family Halanaerobiacae capable of betaine degradation.</title>
        <authorList>
            <person name="Boltyanskaya Y."/>
            <person name="Kevbrin V."/>
            <person name="Detkova E."/>
            <person name="Grouzdev D.S."/>
            <person name="Koziaeva V."/>
            <person name="Zhilina T."/>
        </authorList>
    </citation>
    <scope>NUCLEOTIDE SEQUENCE</scope>
    <source>
        <strain evidence="1">Z-7014</strain>
    </source>
</reference>
<protein>
    <submittedName>
        <fullName evidence="1">Uncharacterized protein</fullName>
    </submittedName>
</protein>
<gene>
    <name evidence="1" type="ORF">I0Q91_11725</name>
</gene>
<dbReference type="EMBL" id="JADPIE010000007">
    <property type="protein sequence ID" value="MBF8437755.1"/>
    <property type="molecule type" value="Genomic_DNA"/>
</dbReference>